<protein>
    <recommendedName>
        <fullName evidence="2">Haem-binding uptake Tiki superfamily ChaN domain-containing protein</fullName>
    </recommendedName>
</protein>
<keyword evidence="1" id="KW-0472">Membrane</keyword>
<accession>A0A1E5QQD6</accession>
<evidence type="ECO:0000259" key="2">
    <source>
        <dbReference type="Pfam" id="PF04187"/>
    </source>
</evidence>
<proteinExistence type="predicted"/>
<dbReference type="AlphaFoldDB" id="A0A1E5QQD6"/>
<name>A0A1E5QQD6_9CYAN</name>
<reference evidence="3" key="1">
    <citation type="submission" date="2016-09" db="EMBL/GenBank/DDBJ databases">
        <title>Draft genome of thermotolerant cyanobacterium Desertifilum sp. strain IPPAS B-1220.</title>
        <authorList>
            <person name="Sinetova M.A."/>
            <person name="Bolakhan K."/>
            <person name="Zayadan B.K."/>
            <person name="Mironov K.S."/>
            <person name="Ustinova V."/>
            <person name="Kupriyanova E.V."/>
            <person name="Sidorov R.A."/>
            <person name="Skrypnik A.N."/>
            <person name="Gogoleva N.E."/>
            <person name="Gogolev Y.V."/>
            <person name="Los D.A."/>
        </authorList>
    </citation>
    <scope>NUCLEOTIDE SEQUENCE [LARGE SCALE GENOMIC DNA]</scope>
    <source>
        <strain evidence="3">IPPAS B-1220</strain>
    </source>
</reference>
<dbReference type="SUPFAM" id="SSF159501">
    <property type="entry name" value="EreA/ChaN-like"/>
    <property type="match status" value="1"/>
</dbReference>
<dbReference type="STRING" id="1781255.BH720_02470"/>
<feature type="transmembrane region" description="Helical" evidence="1">
    <location>
        <begin position="21"/>
        <end position="39"/>
    </location>
</feature>
<dbReference type="Gene3D" id="3.40.50.11550">
    <property type="match status" value="1"/>
</dbReference>
<keyword evidence="1" id="KW-0812">Transmembrane</keyword>
<dbReference type="RefSeq" id="WP_069965569.1">
    <property type="nucleotide sequence ID" value="NZ_CM124774.1"/>
</dbReference>
<sequence>MKLLQKPILKALLRKRLLWKLMVVLGFCLFWFIPVYLGADAMEPLTHFSRDRLQIIQRLAQADVVFLGETHNRPEDQRAQLEIIQALAQKGKVAIAMEMFQRPYQAAIDAYLQGKLSETQLVEQTEYEQRWGFPWENYAPILRFAQAQQIPVLAMNAPSEVTRKVAGGGLEALAPEDWQWIPPRSEIRTDNQNYRQLLRGVFEQHQTGGMGNSDRLERFFLAQVLWDETMAHHIVQFRQAHPDYQVIAIAGQGHIIYGYGIPSRVARRLGPSVRQYSVLFNSSDRNLDAAETPIADFFW</sequence>
<dbReference type="InterPro" id="IPR007314">
    <property type="entry name" value="Cofac_haem-bd_dom"/>
</dbReference>
<organism evidence="3">
    <name type="scientific">Desertifilum tharense IPPAS B-1220</name>
    <dbReference type="NCBI Taxonomy" id="1781255"/>
    <lineage>
        <taxon>Bacteria</taxon>
        <taxon>Bacillati</taxon>
        <taxon>Cyanobacteriota</taxon>
        <taxon>Cyanophyceae</taxon>
        <taxon>Desertifilales</taxon>
        <taxon>Desertifilaceae</taxon>
        <taxon>Desertifilum</taxon>
    </lineage>
</organism>
<feature type="domain" description="Haem-binding uptake Tiki superfamily ChaN" evidence="2">
    <location>
        <begin position="56"/>
        <end position="265"/>
    </location>
</feature>
<keyword evidence="1" id="KW-1133">Transmembrane helix</keyword>
<evidence type="ECO:0000313" key="3">
    <source>
        <dbReference type="EMBL" id="OEJ76860.1"/>
    </source>
</evidence>
<evidence type="ECO:0000256" key="1">
    <source>
        <dbReference type="SAM" id="Phobius"/>
    </source>
</evidence>
<gene>
    <name evidence="3" type="ORF">BH720_02470</name>
</gene>
<comment type="caution">
    <text evidence="3">The sequence shown here is derived from an EMBL/GenBank/DDBJ whole genome shotgun (WGS) entry which is preliminary data.</text>
</comment>
<dbReference type="Pfam" id="PF04187">
    <property type="entry name" value="Cofac_haem_bdg"/>
    <property type="match status" value="1"/>
</dbReference>
<dbReference type="CDD" id="cd14727">
    <property type="entry name" value="ChanN-like"/>
    <property type="match status" value="1"/>
</dbReference>
<dbReference type="EMBL" id="MJGC01000025">
    <property type="protein sequence ID" value="OEJ76860.1"/>
    <property type="molecule type" value="Genomic_DNA"/>
</dbReference>